<evidence type="ECO:0000313" key="2">
    <source>
        <dbReference type="Proteomes" id="UP001500466"/>
    </source>
</evidence>
<keyword evidence="2" id="KW-1185">Reference proteome</keyword>
<dbReference type="SUPFAM" id="SSF50998">
    <property type="entry name" value="Quinoprotein alcohol dehydrogenase-like"/>
    <property type="match status" value="1"/>
</dbReference>
<reference evidence="2" key="1">
    <citation type="journal article" date="2019" name="Int. J. Syst. Evol. Microbiol.">
        <title>The Global Catalogue of Microorganisms (GCM) 10K type strain sequencing project: providing services to taxonomists for standard genome sequencing and annotation.</title>
        <authorList>
            <consortium name="The Broad Institute Genomics Platform"/>
            <consortium name="The Broad Institute Genome Sequencing Center for Infectious Disease"/>
            <person name="Wu L."/>
            <person name="Ma J."/>
        </authorList>
    </citation>
    <scope>NUCLEOTIDE SEQUENCE [LARGE SCALE GENOMIC DNA]</scope>
    <source>
        <strain evidence="2">JCM 17986</strain>
    </source>
</reference>
<protein>
    <submittedName>
        <fullName evidence="1">Uncharacterized protein</fullName>
    </submittedName>
</protein>
<dbReference type="InterPro" id="IPR011047">
    <property type="entry name" value="Quinoprotein_ADH-like_sf"/>
</dbReference>
<accession>A0ABP9HSR9</accession>
<dbReference type="EMBL" id="BAABHS010000019">
    <property type="protein sequence ID" value="GAA4977758.1"/>
    <property type="molecule type" value="Genomic_DNA"/>
</dbReference>
<comment type="caution">
    <text evidence="1">The sequence shown here is derived from an EMBL/GenBank/DDBJ whole genome shotgun (WGS) entry which is preliminary data.</text>
</comment>
<name>A0ABP9HSR9_9ACTN</name>
<proteinExistence type="predicted"/>
<dbReference type="Proteomes" id="UP001500466">
    <property type="component" value="Unassembled WGS sequence"/>
</dbReference>
<organism evidence="1 2">
    <name type="scientific">Yinghuangia aomiensis</name>
    <dbReference type="NCBI Taxonomy" id="676205"/>
    <lineage>
        <taxon>Bacteria</taxon>
        <taxon>Bacillati</taxon>
        <taxon>Actinomycetota</taxon>
        <taxon>Actinomycetes</taxon>
        <taxon>Kitasatosporales</taxon>
        <taxon>Streptomycetaceae</taxon>
        <taxon>Yinghuangia</taxon>
    </lineage>
</organism>
<dbReference type="RefSeq" id="WP_345678085.1">
    <property type="nucleotide sequence ID" value="NZ_BAABHS010000019.1"/>
</dbReference>
<evidence type="ECO:0000313" key="1">
    <source>
        <dbReference type="EMBL" id="GAA4977758.1"/>
    </source>
</evidence>
<gene>
    <name evidence="1" type="ORF">GCM10023205_51810</name>
</gene>
<sequence>MRPHLVAQTSLPPLWSLDRVPGASVWLAHTEEGELLVLDDKLTVLRTVALPQEWKGGHAVAPDLSFVAASGPDRVSVLDMTGRQVWSHPHADWVFEESGSCVVTTDARGVWAVARTEDGDACMLFDAQDGSVRRTALLPSETVGSELLPHPDGIHVGVAAGHGDDAYRIFLVASDGTGPAAEVPPGDTRILIDIQPGSGLMLTTPYGEGPIALLRSPDGGIVAARQPAQLFSGQDEQFDFYAGFLGPDRVLAASSAQRHVVFSVPDLRPTAEIEYPDDDERAWLIVRHDGTWVTADPDTGRVQLWRLGGGLLGG</sequence>